<evidence type="ECO:0000313" key="2">
    <source>
        <dbReference type="Proteomes" id="UP000266841"/>
    </source>
</evidence>
<feature type="non-terminal residue" evidence="1">
    <location>
        <position position="1"/>
    </location>
</feature>
<dbReference type="Proteomes" id="UP000266841">
    <property type="component" value="Unassembled WGS sequence"/>
</dbReference>
<accession>K0RM76</accession>
<organism evidence="1 2">
    <name type="scientific">Thalassiosira oceanica</name>
    <name type="common">Marine diatom</name>
    <dbReference type="NCBI Taxonomy" id="159749"/>
    <lineage>
        <taxon>Eukaryota</taxon>
        <taxon>Sar</taxon>
        <taxon>Stramenopiles</taxon>
        <taxon>Ochrophyta</taxon>
        <taxon>Bacillariophyta</taxon>
        <taxon>Coscinodiscophyceae</taxon>
        <taxon>Thalassiosirophycidae</taxon>
        <taxon>Thalassiosirales</taxon>
        <taxon>Thalassiosiraceae</taxon>
        <taxon>Thalassiosira</taxon>
    </lineage>
</organism>
<reference evidence="1 2" key="1">
    <citation type="journal article" date="2012" name="Genome Biol.">
        <title>Genome and low-iron response of an oceanic diatom adapted to chronic iron limitation.</title>
        <authorList>
            <person name="Lommer M."/>
            <person name="Specht M."/>
            <person name="Roy A.S."/>
            <person name="Kraemer L."/>
            <person name="Andreson R."/>
            <person name="Gutowska M.A."/>
            <person name="Wolf J."/>
            <person name="Bergner S.V."/>
            <person name="Schilhabel M.B."/>
            <person name="Klostermeier U.C."/>
            <person name="Beiko R.G."/>
            <person name="Rosenstiel P."/>
            <person name="Hippler M."/>
            <person name="Laroche J."/>
        </authorList>
    </citation>
    <scope>NUCLEOTIDE SEQUENCE [LARGE SCALE GENOMIC DNA]</scope>
    <source>
        <strain evidence="1 2">CCMP1005</strain>
    </source>
</reference>
<name>K0RM76_THAOC</name>
<gene>
    <name evidence="1" type="ORF">THAOC_26244</name>
</gene>
<dbReference type="EMBL" id="AGNL01036229">
    <property type="protein sequence ID" value="EJK54190.1"/>
    <property type="molecule type" value="Genomic_DNA"/>
</dbReference>
<comment type="caution">
    <text evidence="1">The sequence shown here is derived from an EMBL/GenBank/DDBJ whole genome shotgun (WGS) entry which is preliminary data.</text>
</comment>
<dbReference type="AlphaFoldDB" id="K0RM76"/>
<sequence length="101" mass="11490">LSTRRKLLEFVTTGRPGRPGRPTAPKARRMAGSACRSYGIEAIVYRSDVKLVRIRLPAFRAQPPLLGRRRYSPSVREQCPQRQKLRVLERAEGCARCIAKE</sequence>
<protein>
    <submittedName>
        <fullName evidence="1">Uncharacterized protein</fullName>
    </submittedName>
</protein>
<evidence type="ECO:0000313" key="1">
    <source>
        <dbReference type="EMBL" id="EJK54190.1"/>
    </source>
</evidence>
<proteinExistence type="predicted"/>
<keyword evidence="2" id="KW-1185">Reference proteome</keyword>